<organism evidence="13 14">
    <name type="scientific">Candidatus Endonucleibacter bathymodioli</name>
    <dbReference type="NCBI Taxonomy" id="539814"/>
    <lineage>
        <taxon>Bacteria</taxon>
        <taxon>Pseudomonadati</taxon>
        <taxon>Pseudomonadota</taxon>
        <taxon>Gammaproteobacteria</taxon>
        <taxon>Oceanospirillales</taxon>
        <taxon>Endozoicomonadaceae</taxon>
        <taxon>Candidatus Endonucleibacter</taxon>
    </lineage>
</organism>
<evidence type="ECO:0000256" key="4">
    <source>
        <dbReference type="ARBA" id="ARBA00016296"/>
    </source>
</evidence>
<evidence type="ECO:0000256" key="8">
    <source>
        <dbReference type="ARBA" id="ARBA00022777"/>
    </source>
</evidence>
<dbReference type="FunFam" id="3.40.50.300:FF:000084">
    <property type="entry name" value="Guanylate kinase"/>
    <property type="match status" value="1"/>
</dbReference>
<dbReference type="InterPro" id="IPR017665">
    <property type="entry name" value="Guanylate_kinase"/>
</dbReference>
<dbReference type="PANTHER" id="PTHR23117">
    <property type="entry name" value="GUANYLATE KINASE-RELATED"/>
    <property type="match status" value="1"/>
</dbReference>
<dbReference type="EC" id="2.7.4.8" evidence="3 11"/>
<keyword evidence="6 11" id="KW-0808">Transferase</keyword>
<feature type="domain" description="Guanylate kinase-like" evidence="12">
    <location>
        <begin position="4"/>
        <end position="182"/>
    </location>
</feature>
<evidence type="ECO:0000256" key="6">
    <source>
        <dbReference type="ARBA" id="ARBA00022679"/>
    </source>
</evidence>
<gene>
    <name evidence="11 13" type="primary">gmk</name>
    <name evidence="13" type="ORF">QS748_09645</name>
</gene>
<accession>A0AA90SN01</accession>
<dbReference type="Gene3D" id="3.40.50.300">
    <property type="entry name" value="P-loop containing nucleotide triphosphate hydrolases"/>
    <property type="match status" value="1"/>
</dbReference>
<comment type="function">
    <text evidence="11">Essential for recycling GMP and indirectly, cGMP.</text>
</comment>
<evidence type="ECO:0000256" key="5">
    <source>
        <dbReference type="ARBA" id="ARBA00022490"/>
    </source>
</evidence>
<dbReference type="InterPro" id="IPR027417">
    <property type="entry name" value="P-loop_NTPase"/>
</dbReference>
<evidence type="ECO:0000256" key="11">
    <source>
        <dbReference type="HAMAP-Rule" id="MF_00328"/>
    </source>
</evidence>
<comment type="subcellular location">
    <subcellularLocation>
        <location evidence="1 11">Cytoplasm</location>
    </subcellularLocation>
</comment>
<evidence type="ECO:0000313" key="14">
    <source>
        <dbReference type="Proteomes" id="UP001178148"/>
    </source>
</evidence>
<keyword evidence="8 11" id="KW-0418">Kinase</keyword>
<dbReference type="SMART" id="SM00072">
    <property type="entry name" value="GuKc"/>
    <property type="match status" value="1"/>
</dbReference>
<keyword evidence="5 11" id="KW-0963">Cytoplasm</keyword>
<dbReference type="GO" id="GO:0004385">
    <property type="term" value="F:GMP kinase activity"/>
    <property type="evidence" value="ECO:0007669"/>
    <property type="project" value="UniProtKB-UniRule"/>
</dbReference>
<dbReference type="PROSITE" id="PS50052">
    <property type="entry name" value="GUANYLATE_KINASE_2"/>
    <property type="match status" value="1"/>
</dbReference>
<evidence type="ECO:0000259" key="12">
    <source>
        <dbReference type="PROSITE" id="PS50052"/>
    </source>
</evidence>
<dbReference type="Pfam" id="PF00625">
    <property type="entry name" value="Guanylate_kin"/>
    <property type="match status" value="1"/>
</dbReference>
<comment type="caution">
    <text evidence="13">The sequence shown here is derived from an EMBL/GenBank/DDBJ whole genome shotgun (WGS) entry which is preliminary data.</text>
</comment>
<dbReference type="PANTHER" id="PTHR23117:SF13">
    <property type="entry name" value="GUANYLATE KINASE"/>
    <property type="match status" value="1"/>
</dbReference>
<proteinExistence type="inferred from homology"/>
<dbReference type="HAMAP" id="MF_00328">
    <property type="entry name" value="Guanylate_kinase"/>
    <property type="match status" value="1"/>
</dbReference>
<name>A0AA90SN01_9GAMM</name>
<dbReference type="InterPro" id="IPR020590">
    <property type="entry name" value="Guanylate_kinase_CS"/>
</dbReference>
<keyword evidence="14" id="KW-1185">Reference proteome</keyword>
<evidence type="ECO:0000256" key="3">
    <source>
        <dbReference type="ARBA" id="ARBA00012961"/>
    </source>
</evidence>
<feature type="binding site" evidence="11">
    <location>
        <begin position="11"/>
        <end position="18"/>
    </location>
    <ligand>
        <name>ATP</name>
        <dbReference type="ChEBI" id="CHEBI:30616"/>
    </ligand>
</feature>
<dbReference type="GO" id="GO:0005524">
    <property type="term" value="F:ATP binding"/>
    <property type="evidence" value="ECO:0007669"/>
    <property type="project" value="UniProtKB-UniRule"/>
</dbReference>
<dbReference type="InterPro" id="IPR008144">
    <property type="entry name" value="Guanylate_kin-like_dom"/>
</dbReference>
<dbReference type="FunFam" id="3.30.63.10:FF:000002">
    <property type="entry name" value="Guanylate kinase 1"/>
    <property type="match status" value="1"/>
</dbReference>
<dbReference type="Proteomes" id="UP001178148">
    <property type="component" value="Unassembled WGS sequence"/>
</dbReference>
<evidence type="ECO:0000256" key="1">
    <source>
        <dbReference type="ARBA" id="ARBA00004496"/>
    </source>
</evidence>
<keyword evidence="7 11" id="KW-0547">Nucleotide-binding</keyword>
<evidence type="ECO:0000256" key="9">
    <source>
        <dbReference type="ARBA" id="ARBA00022840"/>
    </source>
</evidence>
<dbReference type="GO" id="GO:0005829">
    <property type="term" value="C:cytosol"/>
    <property type="evidence" value="ECO:0007669"/>
    <property type="project" value="TreeGrafter"/>
</dbReference>
<dbReference type="SUPFAM" id="SSF52540">
    <property type="entry name" value="P-loop containing nucleoside triphosphate hydrolases"/>
    <property type="match status" value="1"/>
</dbReference>
<sequence>MHKGKLYIVASPSGAGKTSLVKALVESTPHIHISVSHTTRPIRPSETDGASYHFVKPAVFKNMLGNDLFLEHAKVFGNLYGTSELWVKEKLNQCEDVILEIDWQGAQQIRKLMPEAVSIFVLPPSRDALHERLVGRAQDSDDIIMQRVGQAVTEMSHYSEFEYIVVNEEFDLALRDLQTIIRSHRLSVAWIQHYRKGLLDSLLHQSHILH</sequence>
<dbReference type="EMBL" id="JASXSV010000014">
    <property type="protein sequence ID" value="MDP0589426.1"/>
    <property type="molecule type" value="Genomic_DNA"/>
</dbReference>
<evidence type="ECO:0000256" key="2">
    <source>
        <dbReference type="ARBA" id="ARBA00005790"/>
    </source>
</evidence>
<dbReference type="PROSITE" id="PS00856">
    <property type="entry name" value="GUANYLATE_KINASE_1"/>
    <property type="match status" value="1"/>
</dbReference>
<protein>
    <recommendedName>
        <fullName evidence="4 11">Guanylate kinase</fullName>
        <ecNumber evidence="3 11">2.7.4.8</ecNumber>
    </recommendedName>
    <alternativeName>
        <fullName evidence="10 11">GMP kinase</fullName>
    </alternativeName>
</protein>
<comment type="catalytic activity">
    <reaction evidence="11">
        <text>GMP + ATP = GDP + ADP</text>
        <dbReference type="Rhea" id="RHEA:20780"/>
        <dbReference type="ChEBI" id="CHEBI:30616"/>
        <dbReference type="ChEBI" id="CHEBI:58115"/>
        <dbReference type="ChEBI" id="CHEBI:58189"/>
        <dbReference type="ChEBI" id="CHEBI:456216"/>
        <dbReference type="EC" id="2.7.4.8"/>
    </reaction>
</comment>
<evidence type="ECO:0000313" key="13">
    <source>
        <dbReference type="EMBL" id="MDP0589426.1"/>
    </source>
</evidence>
<keyword evidence="9 11" id="KW-0067">ATP-binding</keyword>
<dbReference type="AlphaFoldDB" id="A0AA90SN01"/>
<evidence type="ECO:0000256" key="7">
    <source>
        <dbReference type="ARBA" id="ARBA00022741"/>
    </source>
</evidence>
<reference evidence="13 14" key="1">
    <citation type="journal article" date="2023" name="bioRxiv">
        <title>An intranuclear bacterial parasite of deep-sea mussels expresses apoptosis inhibitors acquired from its host.</title>
        <authorList>
            <person name="Gonzalez Porras M.A."/>
            <person name="Assie A."/>
            <person name="Tietjen M."/>
            <person name="Violette M."/>
            <person name="Kleiner M."/>
            <person name="Gruber-Vodicka H."/>
            <person name="Dubilier N."/>
            <person name="Leisch N."/>
        </authorList>
    </citation>
    <scope>NUCLEOTIDE SEQUENCE [LARGE SCALE GENOMIC DNA]</scope>
    <source>
        <strain evidence="13">IAP13</strain>
    </source>
</reference>
<dbReference type="InterPro" id="IPR008145">
    <property type="entry name" value="GK/Ca_channel_bsu"/>
</dbReference>
<comment type="similarity">
    <text evidence="2 11">Belongs to the guanylate kinase family.</text>
</comment>
<dbReference type="CDD" id="cd00071">
    <property type="entry name" value="GMPK"/>
    <property type="match status" value="1"/>
</dbReference>
<evidence type="ECO:0000256" key="10">
    <source>
        <dbReference type="ARBA" id="ARBA00030128"/>
    </source>
</evidence>
<dbReference type="Gene3D" id="3.30.63.10">
    <property type="entry name" value="Guanylate Kinase phosphate binding domain"/>
    <property type="match status" value="1"/>
</dbReference>
<dbReference type="NCBIfam" id="TIGR03263">
    <property type="entry name" value="guanyl_kin"/>
    <property type="match status" value="1"/>
</dbReference>